<dbReference type="Proteomes" id="UP001056778">
    <property type="component" value="Chromosome 2"/>
</dbReference>
<proteinExistence type="predicted"/>
<comment type="caution">
    <text evidence="1">The sequence shown here is derived from an EMBL/GenBank/DDBJ whole genome shotgun (WGS) entry which is preliminary data.</text>
</comment>
<name>A0ACB9TNZ7_HOLOL</name>
<reference evidence="1" key="1">
    <citation type="submission" date="2022-04" db="EMBL/GenBank/DDBJ databases">
        <title>Chromosome-scale genome assembly of Holotrichia oblita Faldermann.</title>
        <authorList>
            <person name="Rongchong L."/>
        </authorList>
    </citation>
    <scope>NUCLEOTIDE SEQUENCE</scope>
    <source>
        <strain evidence="1">81SQS9</strain>
    </source>
</reference>
<evidence type="ECO:0000313" key="1">
    <source>
        <dbReference type="EMBL" id="KAI4468549.1"/>
    </source>
</evidence>
<dbReference type="EMBL" id="CM043016">
    <property type="protein sequence ID" value="KAI4468549.1"/>
    <property type="molecule type" value="Genomic_DNA"/>
</dbReference>
<accession>A0ACB9TNZ7</accession>
<organism evidence="1 2">
    <name type="scientific">Holotrichia oblita</name>
    <name type="common">Chafer beetle</name>
    <dbReference type="NCBI Taxonomy" id="644536"/>
    <lineage>
        <taxon>Eukaryota</taxon>
        <taxon>Metazoa</taxon>
        <taxon>Ecdysozoa</taxon>
        <taxon>Arthropoda</taxon>
        <taxon>Hexapoda</taxon>
        <taxon>Insecta</taxon>
        <taxon>Pterygota</taxon>
        <taxon>Neoptera</taxon>
        <taxon>Endopterygota</taxon>
        <taxon>Coleoptera</taxon>
        <taxon>Polyphaga</taxon>
        <taxon>Scarabaeiformia</taxon>
        <taxon>Scarabaeidae</taxon>
        <taxon>Melolonthinae</taxon>
        <taxon>Holotrichia</taxon>
    </lineage>
</organism>
<gene>
    <name evidence="1" type="ORF">MML48_2g00007874</name>
</gene>
<protein>
    <submittedName>
        <fullName evidence="1">Maternal protein exuperantia</fullName>
    </submittedName>
</protein>
<keyword evidence="2" id="KW-1185">Reference proteome</keyword>
<evidence type="ECO:0000313" key="2">
    <source>
        <dbReference type="Proteomes" id="UP001056778"/>
    </source>
</evidence>
<sequence length="981" mass="113830">MVQNNSEVINNEKPVVKTENPAKGVEEGRYRLVGWAVDTTGRRLIDEICQIAAYTPDSKFSQYIMPFSDIRLIYRRRHSIRVINMGRYRMLKDLRTNKFVKTKSEISALTDFITWLEQVKGDATDGIILLFHDVHKYTPAMLLESFRRHGLSERFAKIVKGFANCYDISQDKCANTTKSYTLRTMSKVLLNKDEDISSAVTRAQTCYEIVVHLGQSEIQDLDSKGSGDCKGNEAHLTNLVRPYTNPVSAEEEEIIQFKVLLERQNTFKPVFGALLRATPVERQHASHLRRILAENNIDYDKLKNAFETGAKEGLEKVLKDEISNAKEEDLTELLEILDCFFDPDKKPVQPKPRYFPVNRKGLRRDKENKDKNANMTKPEPAIDAKPEIKEEIKAEPVESAPVTDATLLLVSVTRNVINSMKLNMQACDISENYKVVTWAANTTGNRSTDEICELAAYSGDKTFKQFIIPYCDVKPSHWKQHGLREYNTKKLRFLVNIDREKIVNTKTEIHALKDFLYWLDNLKEQSSDGIILICYDEHNYMQEILLQAIKRCNLKNKFCNIVKGFVNFYDVYQDKYKNDENSRTLHQVSKVLFQQEYNLKRALSAAEMCYRIIAMLYNRDRPSQPTSNKIDINFVDTVKCYMKIPNPILEIQEENIPSTYDNKDQTKREQNKKQNNQNQVKVKTMSEKNSNISSTDPKLNQKSVANNCKKYTIVTWAINVTGRRLNDKIFNIAASTTQSKFNEFITPNKFIRRSFYKHNMRIIKDNGMKKLKDLQSQTFVDTKTEITVLQEFLTWLEQARDDNTESIILVYHEQRKHSIIIFLEALRSHKLLTKFSNIVCGFVNLFQIIENKYKDITTSFTLSNISRILLNKNTFIGDAMARVQICYEIMMAIKGNDHGKSDIHSLNTERATEEIYLDMFIEPFISLVSTEETELIQHKVFQRKELMIYYLFHHLQVVRKTKTFKPQTVSQEPMHSKAGES</sequence>